<dbReference type="SUPFAM" id="SSF50447">
    <property type="entry name" value="Translation proteins"/>
    <property type="match status" value="1"/>
</dbReference>
<reference evidence="8 9" key="1">
    <citation type="submission" date="2024-03" db="EMBL/GenBank/DDBJ databases">
        <title>Human intestinal bacterial collection.</title>
        <authorList>
            <person name="Pauvert C."/>
            <person name="Hitch T.C.A."/>
            <person name="Clavel T."/>
        </authorList>
    </citation>
    <scope>NUCLEOTIDE SEQUENCE [LARGE SCALE GENOMIC DNA]</scope>
    <source>
        <strain evidence="8 9">CLA-AA-H78B</strain>
    </source>
</reference>
<dbReference type="InterPro" id="IPR009000">
    <property type="entry name" value="Transl_B-barrel_sf"/>
</dbReference>
<dbReference type="PANTHER" id="PTHR33692">
    <property type="entry name" value="RIBOSOME MATURATION FACTOR RIMM"/>
    <property type="match status" value="1"/>
</dbReference>
<sequence length="169" mass="19260">MEQFLRVGVISSTHGIRGEVKVYPTTDDPERFLDLDEVILDTGREHKILEIEGVKFFKNQVILKFKGYDNINDIEKYLKKDLLVDREHAVELEENENFIADLIDMEVVTDEGKVLGTLTDVIETGANDVYAVKTPEGKEILLPAIRDCILDVNVDEKRMTVHVMEGLLD</sequence>
<dbReference type="Proteomes" id="UP001470288">
    <property type="component" value="Unassembled WGS sequence"/>
</dbReference>
<dbReference type="Gene3D" id="2.40.30.60">
    <property type="entry name" value="RimM"/>
    <property type="match status" value="1"/>
</dbReference>
<evidence type="ECO:0000256" key="4">
    <source>
        <dbReference type="ARBA" id="ARBA00023186"/>
    </source>
</evidence>
<evidence type="ECO:0000259" key="7">
    <source>
        <dbReference type="Pfam" id="PF05239"/>
    </source>
</evidence>
<dbReference type="InterPro" id="IPR036976">
    <property type="entry name" value="RimM_N_sf"/>
</dbReference>
<comment type="function">
    <text evidence="5">An accessory protein needed during the final step in the assembly of 30S ribosomal subunit, possibly for assembly of the head region. Essential for efficient processing of 16S rRNA. May be needed both before and after RbfA during the maturation of 16S rRNA. It has affinity for free ribosomal 30S subunits but not for 70S ribosomes.</text>
</comment>
<keyword evidence="1 5" id="KW-0963">Cytoplasm</keyword>
<accession>A0ABV1I320</accession>
<dbReference type="NCBIfam" id="TIGR02273">
    <property type="entry name" value="16S_RimM"/>
    <property type="match status" value="1"/>
</dbReference>
<dbReference type="Pfam" id="PF01782">
    <property type="entry name" value="RimM"/>
    <property type="match status" value="1"/>
</dbReference>
<dbReference type="SUPFAM" id="SSF50346">
    <property type="entry name" value="PRC-barrel domain"/>
    <property type="match status" value="1"/>
</dbReference>
<keyword evidence="9" id="KW-1185">Reference proteome</keyword>
<keyword evidence="2 5" id="KW-0690">Ribosome biogenesis</keyword>
<comment type="subcellular location">
    <subcellularLocation>
        <location evidence="5">Cytoplasm</location>
    </subcellularLocation>
</comment>
<evidence type="ECO:0000259" key="6">
    <source>
        <dbReference type="Pfam" id="PF01782"/>
    </source>
</evidence>
<protein>
    <recommendedName>
        <fullName evidence="5">Ribosome maturation factor RimM</fullName>
    </recommendedName>
</protein>
<evidence type="ECO:0000313" key="9">
    <source>
        <dbReference type="Proteomes" id="UP001470288"/>
    </source>
</evidence>
<dbReference type="InterPro" id="IPR011033">
    <property type="entry name" value="PRC_barrel-like_sf"/>
</dbReference>
<gene>
    <name evidence="5 8" type="primary">rimM</name>
    <name evidence="8" type="ORF">WMO62_12240</name>
</gene>
<dbReference type="InterPro" id="IPR011961">
    <property type="entry name" value="RimM"/>
</dbReference>
<comment type="subunit">
    <text evidence="5">Binds ribosomal protein uS19.</text>
</comment>
<feature type="domain" description="PRC-barrel" evidence="7">
    <location>
        <begin position="94"/>
        <end position="168"/>
    </location>
</feature>
<evidence type="ECO:0000256" key="2">
    <source>
        <dbReference type="ARBA" id="ARBA00022517"/>
    </source>
</evidence>
<name>A0ABV1I320_9FIRM</name>
<dbReference type="PANTHER" id="PTHR33692:SF1">
    <property type="entry name" value="RIBOSOME MATURATION FACTOR RIMM"/>
    <property type="match status" value="1"/>
</dbReference>
<keyword evidence="4 5" id="KW-0143">Chaperone</keyword>
<evidence type="ECO:0000256" key="3">
    <source>
        <dbReference type="ARBA" id="ARBA00022552"/>
    </source>
</evidence>
<feature type="domain" description="RimM N-terminal" evidence="6">
    <location>
        <begin position="7"/>
        <end position="87"/>
    </location>
</feature>
<evidence type="ECO:0000256" key="1">
    <source>
        <dbReference type="ARBA" id="ARBA00022490"/>
    </source>
</evidence>
<comment type="domain">
    <text evidence="5">The PRC barrel domain binds ribosomal protein uS19.</text>
</comment>
<comment type="caution">
    <text evidence="8">The sequence shown here is derived from an EMBL/GenBank/DDBJ whole genome shotgun (WGS) entry which is preliminary data.</text>
</comment>
<evidence type="ECO:0000313" key="8">
    <source>
        <dbReference type="EMBL" id="MEQ2579592.1"/>
    </source>
</evidence>
<organism evidence="8 9">
    <name type="scientific">Hominiventricola aquisgranensis</name>
    <dbReference type="NCBI Taxonomy" id="3133164"/>
    <lineage>
        <taxon>Bacteria</taxon>
        <taxon>Bacillati</taxon>
        <taxon>Bacillota</taxon>
        <taxon>Clostridia</taxon>
        <taxon>Lachnospirales</taxon>
        <taxon>Lachnospiraceae</taxon>
        <taxon>Hominiventricola</taxon>
    </lineage>
</organism>
<dbReference type="Pfam" id="PF05239">
    <property type="entry name" value="PRC"/>
    <property type="match status" value="1"/>
</dbReference>
<dbReference type="RefSeq" id="WP_349144839.1">
    <property type="nucleotide sequence ID" value="NZ_JBBMFC010000023.1"/>
</dbReference>
<dbReference type="InterPro" id="IPR002676">
    <property type="entry name" value="RimM_N"/>
</dbReference>
<evidence type="ECO:0000256" key="5">
    <source>
        <dbReference type="HAMAP-Rule" id="MF_00014"/>
    </source>
</evidence>
<proteinExistence type="inferred from homology"/>
<keyword evidence="3 5" id="KW-0698">rRNA processing</keyword>
<dbReference type="InterPro" id="IPR027275">
    <property type="entry name" value="PRC-brl_dom"/>
</dbReference>
<comment type="similarity">
    <text evidence="5">Belongs to the RimM family.</text>
</comment>
<dbReference type="Gene3D" id="2.30.30.240">
    <property type="entry name" value="PRC-barrel domain"/>
    <property type="match status" value="1"/>
</dbReference>
<dbReference type="EMBL" id="JBBMFC010000023">
    <property type="protein sequence ID" value="MEQ2579592.1"/>
    <property type="molecule type" value="Genomic_DNA"/>
</dbReference>
<dbReference type="HAMAP" id="MF_00014">
    <property type="entry name" value="Ribosome_mat_RimM"/>
    <property type="match status" value="1"/>
</dbReference>